<evidence type="ECO:0000256" key="1">
    <source>
        <dbReference type="SAM" id="MobiDB-lite"/>
    </source>
</evidence>
<protein>
    <recommendedName>
        <fullName evidence="5">Ricin-type beta-trefoil lectin domain-like</fullName>
    </recommendedName>
</protein>
<gene>
    <name evidence="3" type="ORF">GCM10012284_13280</name>
</gene>
<proteinExistence type="predicted"/>
<feature type="compositionally biased region" description="Low complexity" evidence="1">
    <location>
        <begin position="29"/>
        <end position="63"/>
    </location>
</feature>
<keyword evidence="2" id="KW-0732">Signal</keyword>
<feature type="chain" id="PRO_5039234343" description="Ricin-type beta-trefoil lectin domain-like" evidence="2">
    <location>
        <begin position="23"/>
        <end position="216"/>
    </location>
</feature>
<evidence type="ECO:0008006" key="5">
    <source>
        <dbReference type="Google" id="ProtNLM"/>
    </source>
</evidence>
<evidence type="ECO:0000313" key="3">
    <source>
        <dbReference type="EMBL" id="GGK80684.1"/>
    </source>
</evidence>
<dbReference type="RefSeq" id="WP_189078191.1">
    <property type="nucleotide sequence ID" value="NZ_BMMX01000003.1"/>
</dbReference>
<comment type="caution">
    <text evidence="3">The sequence shown here is derived from an EMBL/GenBank/DDBJ whole genome shotgun (WGS) entry which is preliminary data.</text>
</comment>
<reference evidence="3" key="2">
    <citation type="submission" date="2020-09" db="EMBL/GenBank/DDBJ databases">
        <authorList>
            <person name="Sun Q."/>
            <person name="Zhou Y."/>
        </authorList>
    </citation>
    <scope>NUCLEOTIDE SEQUENCE</scope>
    <source>
        <strain evidence="3">CGMCC 4.7299</strain>
    </source>
</reference>
<evidence type="ECO:0000313" key="4">
    <source>
        <dbReference type="Proteomes" id="UP000656042"/>
    </source>
</evidence>
<feature type="signal peptide" evidence="2">
    <location>
        <begin position="1"/>
        <end position="22"/>
    </location>
</feature>
<organism evidence="3 4">
    <name type="scientific">Mangrovihabitans endophyticus</name>
    <dbReference type="NCBI Taxonomy" id="1751298"/>
    <lineage>
        <taxon>Bacteria</taxon>
        <taxon>Bacillati</taxon>
        <taxon>Actinomycetota</taxon>
        <taxon>Actinomycetes</taxon>
        <taxon>Micromonosporales</taxon>
        <taxon>Micromonosporaceae</taxon>
        <taxon>Mangrovihabitans</taxon>
    </lineage>
</organism>
<dbReference type="AlphaFoldDB" id="A0A8J3FN24"/>
<feature type="region of interest" description="Disordered" evidence="1">
    <location>
        <begin position="26"/>
        <end position="106"/>
    </location>
</feature>
<evidence type="ECO:0000256" key="2">
    <source>
        <dbReference type="SAM" id="SignalP"/>
    </source>
</evidence>
<name>A0A8J3FN24_9ACTN</name>
<accession>A0A8J3FN24</accession>
<reference evidence="3" key="1">
    <citation type="journal article" date="2014" name="Int. J. Syst. Evol. Microbiol.">
        <title>Complete genome sequence of Corynebacterium casei LMG S-19264T (=DSM 44701T), isolated from a smear-ripened cheese.</title>
        <authorList>
            <consortium name="US DOE Joint Genome Institute (JGI-PGF)"/>
            <person name="Walter F."/>
            <person name="Albersmeier A."/>
            <person name="Kalinowski J."/>
            <person name="Ruckert C."/>
        </authorList>
    </citation>
    <scope>NUCLEOTIDE SEQUENCE</scope>
    <source>
        <strain evidence="3">CGMCC 4.7299</strain>
    </source>
</reference>
<sequence>MRYVRLTALALLAAGLVLSQQACDTADEPSAGASGPPSSAPATSASPSSASSPSPSASPSAGGSDEDDILGGDRKVTIVPVQSQESVLAVNDDGRLNPTDGPSDSTLFVLEPAGDKYMIETYAAGDDSRTRCMGVHKNGSAPLTVEAAPCDRGRDGQLFSIVEREEDTDAGDPTYAIFNQGAFLQIVPGRGLIAEELGDSRLRTTYTFADNGPASD</sequence>
<dbReference type="Proteomes" id="UP000656042">
    <property type="component" value="Unassembled WGS sequence"/>
</dbReference>
<dbReference type="EMBL" id="BMMX01000003">
    <property type="protein sequence ID" value="GGK80684.1"/>
    <property type="molecule type" value="Genomic_DNA"/>
</dbReference>
<keyword evidence="4" id="KW-1185">Reference proteome</keyword>